<evidence type="ECO:0008006" key="4">
    <source>
        <dbReference type="Google" id="ProtNLM"/>
    </source>
</evidence>
<evidence type="ECO:0000313" key="2">
    <source>
        <dbReference type="EMBL" id="PKI83054.1"/>
    </source>
</evidence>
<keyword evidence="3" id="KW-1185">Reference proteome</keyword>
<gene>
    <name evidence="2" type="ORF">MVES_002986</name>
</gene>
<feature type="signal peptide" evidence="1">
    <location>
        <begin position="1"/>
        <end position="17"/>
    </location>
</feature>
<proteinExistence type="predicted"/>
<protein>
    <recommendedName>
        <fullName evidence="4">F-box domain-containing protein</fullName>
    </recommendedName>
</protein>
<name>A0A2N1J943_9BASI</name>
<evidence type="ECO:0000256" key="1">
    <source>
        <dbReference type="SAM" id="SignalP"/>
    </source>
</evidence>
<sequence>MPFTPAALWVLACLVLAYVRIHMRRGETPPPPPRNPIALPPEIARMIFAHAAADRSAERDGLWRMLVLSHTHFRILAPIAYHTIHVRSSAALHVLRTTLVLRRPKLARYVRCLRLDDCDPSAVGMEQVFLCLSRLASLSLDARACVAVGKIRRIKTGARPTALRVRLGDAAPHLLVDLLTSPLLRDVQTLQISCMPHAVLALADCPLQCLRAVEMTLLAPVESEGALALQRALARLAERKVAVGMVARDTGCVGTIG</sequence>
<dbReference type="OrthoDB" id="2786563at2759"/>
<dbReference type="AlphaFoldDB" id="A0A2N1J943"/>
<feature type="chain" id="PRO_5014625236" description="F-box domain-containing protein" evidence="1">
    <location>
        <begin position="18"/>
        <end position="257"/>
    </location>
</feature>
<dbReference type="EMBL" id="KZ454992">
    <property type="protein sequence ID" value="PKI83054.1"/>
    <property type="molecule type" value="Genomic_DNA"/>
</dbReference>
<accession>A0A2N1J943</accession>
<dbReference type="Proteomes" id="UP000232875">
    <property type="component" value="Unassembled WGS sequence"/>
</dbReference>
<keyword evidence="1" id="KW-0732">Signal</keyword>
<organism evidence="2 3">
    <name type="scientific">Malassezia vespertilionis</name>
    <dbReference type="NCBI Taxonomy" id="2020962"/>
    <lineage>
        <taxon>Eukaryota</taxon>
        <taxon>Fungi</taxon>
        <taxon>Dikarya</taxon>
        <taxon>Basidiomycota</taxon>
        <taxon>Ustilaginomycotina</taxon>
        <taxon>Malasseziomycetes</taxon>
        <taxon>Malasseziales</taxon>
        <taxon>Malasseziaceae</taxon>
        <taxon>Malassezia</taxon>
    </lineage>
</organism>
<reference evidence="2 3" key="1">
    <citation type="submission" date="2017-10" db="EMBL/GenBank/DDBJ databases">
        <title>A novel species of cold-tolerant Malassezia isolated from bats.</title>
        <authorList>
            <person name="Lorch J.M."/>
            <person name="Palmer J.M."/>
            <person name="Vanderwolf K.J."/>
            <person name="Schmidt K.Z."/>
            <person name="Verant M.L."/>
            <person name="Weller T.J."/>
            <person name="Blehert D.S."/>
        </authorList>
    </citation>
    <scope>NUCLEOTIDE SEQUENCE [LARGE SCALE GENOMIC DNA]</scope>
    <source>
        <strain evidence="2 3">NWHC:44797-103</strain>
    </source>
</reference>
<evidence type="ECO:0000313" key="3">
    <source>
        <dbReference type="Proteomes" id="UP000232875"/>
    </source>
</evidence>